<reference evidence="2 3" key="1">
    <citation type="submission" date="2020-04" db="EMBL/GenBank/DDBJ databases">
        <title>Perkinsus olseni comparative genomics.</title>
        <authorList>
            <person name="Bogema D.R."/>
        </authorList>
    </citation>
    <scope>NUCLEOTIDE SEQUENCE [LARGE SCALE GENOMIC DNA]</scope>
    <source>
        <strain evidence="2">ATCC PRA-205</strain>
    </source>
</reference>
<evidence type="ECO:0000313" key="3">
    <source>
        <dbReference type="Proteomes" id="UP000574390"/>
    </source>
</evidence>
<feature type="region of interest" description="Disordered" evidence="1">
    <location>
        <begin position="1"/>
        <end position="49"/>
    </location>
</feature>
<comment type="caution">
    <text evidence="2">The sequence shown here is derived from an EMBL/GenBank/DDBJ whole genome shotgun (WGS) entry which is preliminary data.</text>
</comment>
<dbReference type="AlphaFoldDB" id="A0A7J6S9L5"/>
<name>A0A7J6S9L5_PEROL</name>
<protein>
    <submittedName>
        <fullName evidence="2">Uncharacterized protein</fullName>
    </submittedName>
</protein>
<evidence type="ECO:0000313" key="2">
    <source>
        <dbReference type="EMBL" id="KAF4729659.1"/>
    </source>
</evidence>
<feature type="non-terminal residue" evidence="2">
    <location>
        <position position="119"/>
    </location>
</feature>
<organism evidence="2 3">
    <name type="scientific">Perkinsus olseni</name>
    <name type="common">Perkinsus atlanticus</name>
    <dbReference type="NCBI Taxonomy" id="32597"/>
    <lineage>
        <taxon>Eukaryota</taxon>
        <taxon>Sar</taxon>
        <taxon>Alveolata</taxon>
        <taxon>Perkinsozoa</taxon>
        <taxon>Perkinsea</taxon>
        <taxon>Perkinsida</taxon>
        <taxon>Perkinsidae</taxon>
        <taxon>Perkinsus</taxon>
    </lineage>
</organism>
<gene>
    <name evidence="2" type="ORF">FOZ62_014014</name>
</gene>
<sequence>LYESEDSDSEAGDSDEPKVVEVLTSGRGGPSGETTPAEEHLQAPIRNQGDRSVKIGLEFTKRRQVNPLSPRWTVECPHRSEYLLVIDQDGRLRGPEQMAPALWEFRNARERLTRRRTLQ</sequence>
<accession>A0A7J6S9L5</accession>
<proteinExistence type="predicted"/>
<dbReference type="Proteomes" id="UP000574390">
    <property type="component" value="Unassembled WGS sequence"/>
</dbReference>
<feature type="compositionally biased region" description="Acidic residues" evidence="1">
    <location>
        <begin position="1"/>
        <end position="14"/>
    </location>
</feature>
<evidence type="ECO:0000256" key="1">
    <source>
        <dbReference type="SAM" id="MobiDB-lite"/>
    </source>
</evidence>
<dbReference type="EMBL" id="JABANM010016310">
    <property type="protein sequence ID" value="KAF4729659.1"/>
    <property type="molecule type" value="Genomic_DNA"/>
</dbReference>